<accession>A0A7X0XTR2</accession>
<sequence length="187" mass="21254">MSKKYILVVNRKGGTGKTVVSKALVNKLKNDKQKVVLLESEEEMGKVLHTQPDYAVYDVPTENDYTLLISEPMFQTIVVPVTFNKFSLAIMTKFITEVKAVKETNTEWNKEIIIALTQTNDTSYTSAMLEKITEMADNLNAHVIDLSIKIDEDENKKIQPAEIEQFILSKISQEKTQELSRVLELVN</sequence>
<dbReference type="EMBL" id="JAARUV010000010">
    <property type="protein sequence ID" value="MBC1780573.1"/>
    <property type="molecule type" value="Genomic_DNA"/>
</dbReference>
<name>A0A7X0XTR2_9LIST</name>
<dbReference type="InterPro" id="IPR002586">
    <property type="entry name" value="CobQ/CobB/MinD/ParA_Nub-bd_dom"/>
</dbReference>
<dbReference type="InterPro" id="IPR027417">
    <property type="entry name" value="P-loop_NTPase"/>
</dbReference>
<dbReference type="SUPFAM" id="SSF52540">
    <property type="entry name" value="P-loop containing nucleoside triphosphate hydrolases"/>
    <property type="match status" value="1"/>
</dbReference>
<dbReference type="Gene3D" id="3.40.50.300">
    <property type="entry name" value="P-loop containing nucleotide triphosphate hydrolases"/>
    <property type="match status" value="1"/>
</dbReference>
<feature type="domain" description="CobQ/CobB/MinD/ParA nucleotide binding" evidence="1">
    <location>
        <begin position="6"/>
        <end position="152"/>
    </location>
</feature>
<organism evidence="2 3">
    <name type="scientific">Listeria booriae</name>
    <dbReference type="NCBI Taxonomy" id="1552123"/>
    <lineage>
        <taxon>Bacteria</taxon>
        <taxon>Bacillati</taxon>
        <taxon>Bacillota</taxon>
        <taxon>Bacilli</taxon>
        <taxon>Bacillales</taxon>
        <taxon>Listeriaceae</taxon>
        <taxon>Listeria</taxon>
    </lineage>
</organism>
<evidence type="ECO:0000313" key="3">
    <source>
        <dbReference type="Proteomes" id="UP000547643"/>
    </source>
</evidence>
<evidence type="ECO:0000313" key="2">
    <source>
        <dbReference type="EMBL" id="MBC1780573.1"/>
    </source>
</evidence>
<comment type="caution">
    <text evidence="2">The sequence shown here is derived from an EMBL/GenBank/DDBJ whole genome shotgun (WGS) entry which is preliminary data.</text>
</comment>
<reference evidence="2 3" key="1">
    <citation type="submission" date="2020-03" db="EMBL/GenBank/DDBJ databases">
        <title>Soil Listeria distribution.</title>
        <authorList>
            <person name="Liao J."/>
            <person name="Wiedmann M."/>
        </authorList>
    </citation>
    <scope>NUCLEOTIDE SEQUENCE [LARGE SCALE GENOMIC DNA]</scope>
    <source>
        <strain evidence="2 3">FSL L7-1017</strain>
    </source>
</reference>
<dbReference type="RefSeq" id="WP_185495796.1">
    <property type="nucleotide sequence ID" value="NZ_JAARUV010000010.1"/>
</dbReference>
<gene>
    <name evidence="2" type="ORF">HCA46_17245</name>
</gene>
<dbReference type="Proteomes" id="UP000547643">
    <property type="component" value="Unassembled WGS sequence"/>
</dbReference>
<proteinExistence type="predicted"/>
<dbReference type="Pfam" id="PF01656">
    <property type="entry name" value="CbiA"/>
    <property type="match status" value="1"/>
</dbReference>
<protein>
    <submittedName>
        <fullName evidence="2">ParA family protein</fullName>
    </submittedName>
</protein>
<dbReference type="PROSITE" id="PS00018">
    <property type="entry name" value="EF_HAND_1"/>
    <property type="match status" value="1"/>
</dbReference>
<evidence type="ECO:0000259" key="1">
    <source>
        <dbReference type="Pfam" id="PF01656"/>
    </source>
</evidence>
<dbReference type="AlphaFoldDB" id="A0A7X0XTR2"/>
<dbReference type="InterPro" id="IPR018247">
    <property type="entry name" value="EF_Hand_1_Ca_BS"/>
</dbReference>